<dbReference type="PANTHER" id="PTHR12138">
    <property type="entry name" value="PRIMATE-EXPANDED PROTEIN FAMILY"/>
    <property type="match status" value="1"/>
</dbReference>
<dbReference type="Proteomes" id="UP000233100">
    <property type="component" value="Chromosome 3"/>
</dbReference>
<dbReference type="PANTHER" id="PTHR12138:SF135">
    <property type="entry name" value="SAM DOMAIN-CONTAINING PROTEIN"/>
    <property type="match status" value="1"/>
</dbReference>
<keyword evidence="2" id="KW-1185">Reference proteome</keyword>
<dbReference type="GeneTree" id="ENSGT01120000271815"/>
<reference evidence="1 2" key="1">
    <citation type="submission" date="2013-03" db="EMBL/GenBank/DDBJ databases">
        <authorList>
            <person name="Warren W."/>
            <person name="Wilson R.K."/>
        </authorList>
    </citation>
    <scope>NUCLEOTIDE SEQUENCE</scope>
</reference>
<sequence>VLFSLGGTYFQQLYRLLIVTSYSWGILNSKPFYSFCLFLETKSLNLTPSPRLEFSGTISAHCNLCLLRSSKSHALASQVAGITGVPHHTWLIFVFLAETGFLHVAQVDLKLLGSSNPSTLASQSAGVEFLISFNNISSTFTMWLSVWHKRPHFLPLSASTSLPH</sequence>
<dbReference type="Ensembl" id="ENSMFAT00000074553.1">
    <property type="protein sequence ID" value="ENSMFAP00000058959.1"/>
    <property type="gene ID" value="ENSMFAG00000048842.1"/>
</dbReference>
<organism evidence="1 2">
    <name type="scientific">Macaca fascicularis</name>
    <name type="common">Crab-eating macaque</name>
    <name type="synonym">Cynomolgus monkey</name>
    <dbReference type="NCBI Taxonomy" id="9541"/>
    <lineage>
        <taxon>Eukaryota</taxon>
        <taxon>Metazoa</taxon>
        <taxon>Chordata</taxon>
        <taxon>Craniata</taxon>
        <taxon>Vertebrata</taxon>
        <taxon>Euteleostomi</taxon>
        <taxon>Mammalia</taxon>
        <taxon>Eutheria</taxon>
        <taxon>Euarchontoglires</taxon>
        <taxon>Primates</taxon>
        <taxon>Haplorrhini</taxon>
        <taxon>Catarrhini</taxon>
        <taxon>Cercopithecidae</taxon>
        <taxon>Cercopithecinae</taxon>
        <taxon>Macaca</taxon>
    </lineage>
</organism>
<dbReference type="AlphaFoldDB" id="A0A7N9D3D8"/>
<evidence type="ECO:0000313" key="1">
    <source>
        <dbReference type="Ensembl" id="ENSMFAP00000058959.1"/>
    </source>
</evidence>
<protein>
    <submittedName>
        <fullName evidence="1">Uncharacterized protein</fullName>
    </submittedName>
</protein>
<proteinExistence type="predicted"/>
<evidence type="ECO:0000313" key="2">
    <source>
        <dbReference type="Proteomes" id="UP000233100"/>
    </source>
</evidence>
<dbReference type="PRINTS" id="PR02045">
    <property type="entry name" value="F138DOMAIN"/>
</dbReference>
<accession>A0A7N9D3D8</accession>
<reference evidence="1" key="2">
    <citation type="submission" date="2025-08" db="UniProtKB">
        <authorList>
            <consortium name="Ensembl"/>
        </authorList>
    </citation>
    <scope>IDENTIFICATION</scope>
</reference>
<name>A0A7N9D3D8_MACFA</name>
<reference evidence="1" key="3">
    <citation type="submission" date="2025-09" db="UniProtKB">
        <authorList>
            <consortium name="Ensembl"/>
        </authorList>
    </citation>
    <scope>IDENTIFICATION</scope>
</reference>